<evidence type="ECO:0000313" key="1">
    <source>
        <dbReference type="EMBL" id="KJJ85010.1"/>
    </source>
</evidence>
<dbReference type="Proteomes" id="UP000033428">
    <property type="component" value="Unassembled WGS sequence"/>
</dbReference>
<gene>
    <name evidence="1" type="ORF">OMAG_001117</name>
</gene>
<dbReference type="InterPro" id="IPR013324">
    <property type="entry name" value="RNA_pol_sigma_r3/r4-like"/>
</dbReference>
<dbReference type="Pfam" id="PF16264">
    <property type="entry name" value="SatD"/>
    <property type="match status" value="1"/>
</dbReference>
<dbReference type="SUPFAM" id="SSF88659">
    <property type="entry name" value="Sigma3 and sigma4 domains of RNA polymerase sigma factors"/>
    <property type="match status" value="1"/>
</dbReference>
<organism evidence="1 2">
    <name type="scientific">Candidatus Omnitrophus magneticus</name>
    <dbReference type="NCBI Taxonomy" id="1609969"/>
    <lineage>
        <taxon>Bacteria</taxon>
        <taxon>Pseudomonadati</taxon>
        <taxon>Candidatus Omnitrophota</taxon>
        <taxon>Candidatus Omnitrophus</taxon>
    </lineage>
</organism>
<accession>A0A0F0CU99</accession>
<dbReference type="PATRIC" id="fig|1609969.3.peg.1199"/>
<comment type="caution">
    <text evidence="1">The sequence shown here is derived from an EMBL/GenBank/DDBJ whole genome shotgun (WGS) entry which is preliminary data.</text>
</comment>
<dbReference type="InterPro" id="IPR032580">
    <property type="entry name" value="SatD"/>
</dbReference>
<reference evidence="1 2" key="1">
    <citation type="submission" date="2015-02" db="EMBL/GenBank/DDBJ databases">
        <title>Single-cell genomics of uncultivated deep-branching MTB reveals a conserved set of magnetosome genes.</title>
        <authorList>
            <person name="Kolinko S."/>
            <person name="Richter M."/>
            <person name="Glockner F.O."/>
            <person name="Brachmann A."/>
            <person name="Schuler D."/>
        </authorList>
    </citation>
    <scope>NUCLEOTIDE SEQUENCE [LARGE SCALE GENOMIC DNA]</scope>
    <source>
        <strain evidence="1">SKK-01</strain>
    </source>
</reference>
<dbReference type="AlphaFoldDB" id="A0A0F0CU99"/>
<sequence>MNKKIYAVITGDIVNSSRLSLQARGKFLNELKRAFRITEEFLASSLISPFEIYRGDSFQCVISKPEIALKAVIILRSHIRHIFGIKERKNMIDARIAVGIGNIEFLKSKCAGEGDGEAFRLSGKALEGIKGDGRLLIRSAFKDFNEEIEMECALLDALINRWSKEQAEAMANVARGLTQEKMARILDISQPAVRQRLKSAGGWAVAKLFVRYERFIKKYFLG</sequence>
<name>A0A0F0CU99_9BACT</name>
<protein>
    <recommendedName>
        <fullName evidence="3">SatD family (SatD)</fullName>
    </recommendedName>
</protein>
<dbReference type="EMBL" id="JYNY01000230">
    <property type="protein sequence ID" value="KJJ85010.1"/>
    <property type="molecule type" value="Genomic_DNA"/>
</dbReference>
<evidence type="ECO:0000313" key="2">
    <source>
        <dbReference type="Proteomes" id="UP000033428"/>
    </source>
</evidence>
<evidence type="ECO:0008006" key="3">
    <source>
        <dbReference type="Google" id="ProtNLM"/>
    </source>
</evidence>
<keyword evidence="2" id="KW-1185">Reference proteome</keyword>
<proteinExistence type="predicted"/>